<evidence type="ECO:0000256" key="6">
    <source>
        <dbReference type="ARBA" id="ARBA00022692"/>
    </source>
</evidence>
<dbReference type="GO" id="GO:0005886">
    <property type="term" value="C:plasma membrane"/>
    <property type="evidence" value="ECO:0007669"/>
    <property type="project" value="UniProtKB-SubCell"/>
</dbReference>
<keyword evidence="6" id="KW-0812">Transmembrane</keyword>
<evidence type="ECO:0000256" key="4">
    <source>
        <dbReference type="ARBA" id="ARBA00022475"/>
    </source>
</evidence>
<evidence type="ECO:0000256" key="8">
    <source>
        <dbReference type="ARBA" id="ARBA00022989"/>
    </source>
</evidence>
<organism evidence="11 12">
    <name type="scientific">Pseudoalteromonas luteoviolacea</name>
    <dbReference type="NCBI Taxonomy" id="43657"/>
    <lineage>
        <taxon>Bacteria</taxon>
        <taxon>Pseudomonadati</taxon>
        <taxon>Pseudomonadota</taxon>
        <taxon>Gammaproteobacteria</taxon>
        <taxon>Alteromonadales</taxon>
        <taxon>Pseudoalteromonadaceae</taxon>
        <taxon>Pseudoalteromonas</taxon>
    </lineage>
</organism>
<evidence type="ECO:0000256" key="9">
    <source>
        <dbReference type="ARBA" id="ARBA00023136"/>
    </source>
</evidence>
<dbReference type="Pfam" id="PF03544">
    <property type="entry name" value="TonB_C"/>
    <property type="match status" value="1"/>
</dbReference>
<dbReference type="NCBIfam" id="TIGR01352">
    <property type="entry name" value="tonB_Cterm"/>
    <property type="match status" value="1"/>
</dbReference>
<dbReference type="PANTHER" id="PTHR33446">
    <property type="entry name" value="PROTEIN TONB-RELATED"/>
    <property type="match status" value="1"/>
</dbReference>
<evidence type="ECO:0000259" key="10">
    <source>
        <dbReference type="PROSITE" id="PS52015"/>
    </source>
</evidence>
<keyword evidence="4" id="KW-1003">Cell membrane</keyword>
<dbReference type="InterPro" id="IPR006260">
    <property type="entry name" value="TonB/TolA_C"/>
</dbReference>
<comment type="similarity">
    <text evidence="2">Belongs to the TonB family.</text>
</comment>
<gene>
    <name evidence="11" type="ORF">A7985_02085</name>
</gene>
<dbReference type="RefSeq" id="WP_065788774.1">
    <property type="nucleotide sequence ID" value="NZ_MAUJ01000001.1"/>
</dbReference>
<reference evidence="12" key="1">
    <citation type="submission" date="2016-07" db="EMBL/GenBank/DDBJ databases">
        <authorList>
            <person name="Florea S."/>
            <person name="Webb J.S."/>
            <person name="Jaromczyk J."/>
            <person name="Schardl C.L."/>
        </authorList>
    </citation>
    <scope>NUCLEOTIDE SEQUENCE [LARGE SCALE GENOMIC DNA]</scope>
    <source>
        <strain evidence="12">IPB1</strain>
    </source>
</reference>
<dbReference type="AlphaFoldDB" id="A0A1C0TTX7"/>
<dbReference type="InterPro" id="IPR037682">
    <property type="entry name" value="TonB_C"/>
</dbReference>
<comment type="subcellular location">
    <subcellularLocation>
        <location evidence="1">Cell inner membrane</location>
        <topology evidence="1">Single-pass membrane protein</topology>
        <orientation evidence="1">Periplasmic side</orientation>
    </subcellularLocation>
</comment>
<dbReference type="InterPro" id="IPR051045">
    <property type="entry name" value="TonB-dependent_transducer"/>
</dbReference>
<evidence type="ECO:0000256" key="3">
    <source>
        <dbReference type="ARBA" id="ARBA00022448"/>
    </source>
</evidence>
<dbReference type="Proteomes" id="UP000093366">
    <property type="component" value="Unassembled WGS sequence"/>
</dbReference>
<dbReference type="GO" id="GO:0015031">
    <property type="term" value="P:protein transport"/>
    <property type="evidence" value="ECO:0007669"/>
    <property type="project" value="UniProtKB-KW"/>
</dbReference>
<proteinExistence type="inferred from homology"/>
<evidence type="ECO:0000313" key="11">
    <source>
        <dbReference type="EMBL" id="OCQ22770.1"/>
    </source>
</evidence>
<dbReference type="EMBL" id="MAUJ01000001">
    <property type="protein sequence ID" value="OCQ22770.1"/>
    <property type="molecule type" value="Genomic_DNA"/>
</dbReference>
<keyword evidence="9" id="KW-0472">Membrane</keyword>
<accession>A0A1C0TTX7</accession>
<dbReference type="SUPFAM" id="SSF74653">
    <property type="entry name" value="TolA/TonB C-terminal domain"/>
    <property type="match status" value="1"/>
</dbReference>
<comment type="caution">
    <text evidence="11">The sequence shown here is derived from an EMBL/GenBank/DDBJ whole genome shotgun (WGS) entry which is preliminary data.</text>
</comment>
<feature type="domain" description="TonB C-terminal" evidence="10">
    <location>
        <begin position="30"/>
        <end position="127"/>
    </location>
</feature>
<dbReference type="PANTHER" id="PTHR33446:SF14">
    <property type="entry name" value="PROTEIN TONB"/>
    <property type="match status" value="1"/>
</dbReference>
<keyword evidence="5" id="KW-0997">Cell inner membrane</keyword>
<keyword evidence="7" id="KW-0653">Protein transport</keyword>
<evidence type="ECO:0000256" key="2">
    <source>
        <dbReference type="ARBA" id="ARBA00006555"/>
    </source>
</evidence>
<evidence type="ECO:0000256" key="1">
    <source>
        <dbReference type="ARBA" id="ARBA00004383"/>
    </source>
</evidence>
<dbReference type="PROSITE" id="PS52015">
    <property type="entry name" value="TONB_CTD"/>
    <property type="match status" value="1"/>
</dbReference>
<keyword evidence="8" id="KW-1133">Transmembrane helix</keyword>
<evidence type="ECO:0000256" key="5">
    <source>
        <dbReference type="ARBA" id="ARBA00022519"/>
    </source>
</evidence>
<sequence>MNLISAMILTAASSQVGNALDIETNDFLRETITNAVPIERPPATFPRKAAERGQEGWVQLSYVVNEKGEVESAVVEKSSGITSFEKAALKAVKKWQFEPAVQNGKPIKQCKSQVQMDFKLHNAQKGVSRRFLSRYKSLVAKIESNDLEGVPEKIEELREMNLGNFTEDSYFWAVISRYHLKTGNELEELNALENLVRRGKNYLQDDMYSASVARATLLNLKHNKLKNAMRTFDTLTEIKGAEDITKKIAPYIDQVHAFIDDDSKQIWVKGEISEQALWHHELVRSAFTITNIEGDLTSLEVRCLNQFSVYDVQPGLQWNIPAGWRGCQVYVHGSEGASFNLVETALAKKKA</sequence>
<dbReference type="OrthoDB" id="5956919at2"/>
<evidence type="ECO:0000256" key="7">
    <source>
        <dbReference type="ARBA" id="ARBA00022927"/>
    </source>
</evidence>
<protein>
    <recommendedName>
        <fullName evidence="10">TonB C-terminal domain-containing protein</fullName>
    </recommendedName>
</protein>
<name>A0A1C0TTX7_9GAMM</name>
<dbReference type="GO" id="GO:0055085">
    <property type="term" value="P:transmembrane transport"/>
    <property type="evidence" value="ECO:0007669"/>
    <property type="project" value="InterPro"/>
</dbReference>
<evidence type="ECO:0000313" key="12">
    <source>
        <dbReference type="Proteomes" id="UP000093366"/>
    </source>
</evidence>
<dbReference type="Gene3D" id="3.30.1150.10">
    <property type="match status" value="1"/>
</dbReference>
<keyword evidence="3" id="KW-0813">Transport</keyword>